<evidence type="ECO:0000313" key="8">
    <source>
        <dbReference type="EMBL" id="TID14938.1"/>
    </source>
</evidence>
<keyword evidence="2 6" id="KW-0812">Transmembrane</keyword>
<feature type="domain" description="PIG-P" evidence="7">
    <location>
        <begin position="116"/>
        <end position="238"/>
    </location>
</feature>
<comment type="caution">
    <text evidence="8">The sequence shown here is derived from an EMBL/GenBank/DDBJ whole genome shotgun (WGS) entry which is preliminary data.</text>
</comment>
<dbReference type="GO" id="GO:0005783">
    <property type="term" value="C:endoplasmic reticulum"/>
    <property type="evidence" value="ECO:0007669"/>
    <property type="project" value="TreeGrafter"/>
</dbReference>
<evidence type="ECO:0000256" key="3">
    <source>
        <dbReference type="ARBA" id="ARBA00022989"/>
    </source>
</evidence>
<evidence type="ECO:0000256" key="2">
    <source>
        <dbReference type="ARBA" id="ARBA00022692"/>
    </source>
</evidence>
<organism evidence="8 9">
    <name type="scientific">Pichia inconspicua</name>
    <dbReference type="NCBI Taxonomy" id="52247"/>
    <lineage>
        <taxon>Eukaryota</taxon>
        <taxon>Fungi</taxon>
        <taxon>Dikarya</taxon>
        <taxon>Ascomycota</taxon>
        <taxon>Saccharomycotina</taxon>
        <taxon>Pichiomycetes</taxon>
        <taxon>Pichiales</taxon>
        <taxon>Pichiaceae</taxon>
        <taxon>Pichia</taxon>
    </lineage>
</organism>
<dbReference type="OrthoDB" id="690928at2759"/>
<dbReference type="EMBL" id="SELW01000657">
    <property type="protein sequence ID" value="TID14938.1"/>
    <property type="molecule type" value="Genomic_DNA"/>
</dbReference>
<keyword evidence="9" id="KW-1185">Reference proteome</keyword>
<reference evidence="8 9" key="1">
    <citation type="journal article" date="2019" name="Front. Genet.">
        <title>Whole-Genome Sequencing of the Opportunistic Yeast Pathogen Candida inconspicua Uncovers Its Hybrid Origin.</title>
        <authorList>
            <person name="Mixao V."/>
            <person name="Hansen A.P."/>
            <person name="Saus E."/>
            <person name="Boekhout T."/>
            <person name="Lass-Florl C."/>
            <person name="Gabaldon T."/>
        </authorList>
    </citation>
    <scope>NUCLEOTIDE SEQUENCE [LARGE SCALE GENOMIC DNA]</scope>
    <source>
        <strain evidence="8 9">CBS 180</strain>
    </source>
</reference>
<dbReference type="GO" id="GO:0006506">
    <property type="term" value="P:GPI anchor biosynthetic process"/>
    <property type="evidence" value="ECO:0007669"/>
    <property type="project" value="TreeGrafter"/>
</dbReference>
<dbReference type="Pfam" id="PF08510">
    <property type="entry name" value="PIG-P"/>
    <property type="match status" value="1"/>
</dbReference>
<feature type="transmembrane region" description="Helical" evidence="6">
    <location>
        <begin position="160"/>
        <end position="180"/>
    </location>
</feature>
<evidence type="ECO:0000313" key="9">
    <source>
        <dbReference type="Proteomes" id="UP000307173"/>
    </source>
</evidence>
<comment type="subcellular location">
    <subcellularLocation>
        <location evidence="1">Membrane</location>
        <topology evidence="1">Multi-pass membrane protein</topology>
    </subcellularLocation>
</comment>
<keyword evidence="4 6" id="KW-0472">Membrane</keyword>
<protein>
    <recommendedName>
        <fullName evidence="7">PIG-P domain-containing protein</fullName>
    </recommendedName>
</protein>
<evidence type="ECO:0000256" key="6">
    <source>
        <dbReference type="SAM" id="Phobius"/>
    </source>
</evidence>
<accession>A0A4T0WWX7</accession>
<keyword evidence="3 6" id="KW-1133">Transmembrane helix</keyword>
<evidence type="ECO:0000256" key="4">
    <source>
        <dbReference type="ARBA" id="ARBA00023136"/>
    </source>
</evidence>
<feature type="compositionally biased region" description="Polar residues" evidence="5">
    <location>
        <begin position="65"/>
        <end position="86"/>
    </location>
</feature>
<sequence>MDGQTHPDITIDELNTLDAYDTQEMNDGSSSGFLNHRLMSISTTSIKSLLPNLYSIKGTQIQSTPVLGRTRGNTSSFGSDSPSSVRDFSPDPTAFVSDELARDSDVIVSTNVTPQAEYKGFASYVISCIFLTTWLCWSLLPDRVLNMLGIYYYPSRWWALAIPSYILVSMVYGYVALACYNVEYLTLPLNDPRNFVDDSGLIVSELENFNKDSIDNYLYKGTSGVWDLPTSLVNDVLYGSFFKTKQERSVKK</sequence>
<dbReference type="AlphaFoldDB" id="A0A4T0WWX7"/>
<dbReference type="PANTHER" id="PTHR46346">
    <property type="entry name" value="PHOSPHATIDYLINOSITOL N-ACETYLGLUCOSAMINYLTRANSFERASE SUBUNIT P"/>
    <property type="match status" value="1"/>
</dbReference>
<proteinExistence type="predicted"/>
<dbReference type="Proteomes" id="UP000307173">
    <property type="component" value="Unassembled WGS sequence"/>
</dbReference>
<dbReference type="STRING" id="52247.A0A4T0WWX7"/>
<evidence type="ECO:0000256" key="1">
    <source>
        <dbReference type="ARBA" id="ARBA00004141"/>
    </source>
</evidence>
<dbReference type="PANTHER" id="PTHR46346:SF1">
    <property type="entry name" value="PHOSPHATIDYLINOSITOL N-ACETYLGLUCOSAMINYLTRANSFERASE SUBUNIT P"/>
    <property type="match status" value="1"/>
</dbReference>
<feature type="region of interest" description="Disordered" evidence="5">
    <location>
        <begin position="65"/>
        <end position="87"/>
    </location>
</feature>
<dbReference type="GO" id="GO:0016020">
    <property type="term" value="C:membrane"/>
    <property type="evidence" value="ECO:0007669"/>
    <property type="project" value="UniProtKB-SubCell"/>
</dbReference>
<feature type="transmembrane region" description="Helical" evidence="6">
    <location>
        <begin position="121"/>
        <end position="140"/>
    </location>
</feature>
<dbReference type="InterPro" id="IPR013717">
    <property type="entry name" value="PIG-P"/>
</dbReference>
<dbReference type="InterPro" id="IPR052263">
    <property type="entry name" value="GPI_Anchor_Biosynth"/>
</dbReference>
<name>A0A4T0WWX7_9ASCO</name>
<gene>
    <name evidence="8" type="ORF">CANINC_004609</name>
</gene>
<evidence type="ECO:0000256" key="5">
    <source>
        <dbReference type="SAM" id="MobiDB-lite"/>
    </source>
</evidence>
<evidence type="ECO:0000259" key="7">
    <source>
        <dbReference type="Pfam" id="PF08510"/>
    </source>
</evidence>